<organism evidence="3 4">
    <name type="scientific">Oceanomicrobium pacificus</name>
    <dbReference type="NCBI Taxonomy" id="2692916"/>
    <lineage>
        <taxon>Bacteria</taxon>
        <taxon>Pseudomonadati</taxon>
        <taxon>Pseudomonadota</taxon>
        <taxon>Alphaproteobacteria</taxon>
        <taxon>Rhodobacterales</taxon>
        <taxon>Paracoccaceae</taxon>
        <taxon>Oceanomicrobium</taxon>
    </lineage>
</organism>
<protein>
    <submittedName>
        <fullName evidence="3">Glycosyltransferase</fullName>
    </submittedName>
</protein>
<dbReference type="EMBL" id="WUWG01000003">
    <property type="protein sequence ID" value="MXU65564.1"/>
    <property type="molecule type" value="Genomic_DNA"/>
</dbReference>
<keyword evidence="1" id="KW-0328">Glycosyltransferase</keyword>
<gene>
    <name evidence="3" type="ORF">GSH16_08890</name>
</gene>
<reference evidence="3 4" key="1">
    <citation type="submission" date="2019-12" db="EMBL/GenBank/DDBJ databases">
        <title>Strain KN286 was isolated from seawater, which was collected from Caroline Seamount in the tropical western Pacific.</title>
        <authorList>
            <person name="Wang Q."/>
        </authorList>
    </citation>
    <scope>NUCLEOTIDE SEQUENCE [LARGE SCALE GENOMIC DNA]</scope>
    <source>
        <strain evidence="3 4">KN286</strain>
    </source>
</reference>
<keyword evidence="4" id="KW-1185">Reference proteome</keyword>
<name>A0A6B0TWN1_9RHOB</name>
<sequence>MVLPNSSESPIPAHHAAAPQVLQLLPGRAPGDDLPMAMALVRAGVADGLGMSVAGAGGRMEPHFRRLGATTLELPKRSAFSWRDSGLRALLKDQVDLGALSVIHAWGLEQANLAVTLAEESGAHLFLHLRRPLPKRGLFDRRTARLIARCDRILCPSAFVRDSLDPYLGTADDRSGPKVDLMQPGVDLDLFAEDAVSPERTISLAAAWGVIEDPRPIVLVPGQFADTDWQDRIAAGLAATIAAAGPDADLQFIVTGDAEAPRMERFRRAVTEQGLAPFVRLTGHCADMEAALKLSALLLSCPSEAEGIDHLALRAQAMGRPVVLCRNGAAAEVVEPDVTGWLIDQNDPRSMAGALGLALSLDASQRAHLALAARSRIQSRFGLARMQDRLVGLYRDPRAPVLA</sequence>
<dbReference type="GO" id="GO:0016757">
    <property type="term" value="F:glycosyltransferase activity"/>
    <property type="evidence" value="ECO:0007669"/>
    <property type="project" value="UniProtKB-KW"/>
</dbReference>
<accession>A0A6B0TWN1</accession>
<evidence type="ECO:0000313" key="4">
    <source>
        <dbReference type="Proteomes" id="UP000436016"/>
    </source>
</evidence>
<keyword evidence="2 3" id="KW-0808">Transferase</keyword>
<dbReference type="PANTHER" id="PTHR12526">
    <property type="entry name" value="GLYCOSYLTRANSFERASE"/>
    <property type="match status" value="1"/>
</dbReference>
<dbReference type="RefSeq" id="WP_160854146.1">
    <property type="nucleotide sequence ID" value="NZ_WUWG01000003.1"/>
</dbReference>
<dbReference type="Proteomes" id="UP000436016">
    <property type="component" value="Unassembled WGS sequence"/>
</dbReference>
<evidence type="ECO:0000313" key="3">
    <source>
        <dbReference type="EMBL" id="MXU65564.1"/>
    </source>
</evidence>
<dbReference type="Gene3D" id="3.40.50.2000">
    <property type="entry name" value="Glycogen Phosphorylase B"/>
    <property type="match status" value="2"/>
</dbReference>
<dbReference type="Pfam" id="PF13692">
    <property type="entry name" value="Glyco_trans_1_4"/>
    <property type="match status" value="1"/>
</dbReference>
<comment type="caution">
    <text evidence="3">The sequence shown here is derived from an EMBL/GenBank/DDBJ whole genome shotgun (WGS) entry which is preliminary data.</text>
</comment>
<dbReference type="PANTHER" id="PTHR12526:SF510">
    <property type="entry name" value="D-INOSITOL 3-PHOSPHATE GLYCOSYLTRANSFERASE"/>
    <property type="match status" value="1"/>
</dbReference>
<dbReference type="SUPFAM" id="SSF53756">
    <property type="entry name" value="UDP-Glycosyltransferase/glycogen phosphorylase"/>
    <property type="match status" value="1"/>
</dbReference>
<dbReference type="AlphaFoldDB" id="A0A6B0TWN1"/>
<evidence type="ECO:0000256" key="1">
    <source>
        <dbReference type="ARBA" id="ARBA00022676"/>
    </source>
</evidence>
<proteinExistence type="predicted"/>
<evidence type="ECO:0000256" key="2">
    <source>
        <dbReference type="ARBA" id="ARBA00022679"/>
    </source>
</evidence>